<feature type="domain" description="Opine dehydrogenase" evidence="1">
    <location>
        <begin position="183"/>
        <end position="327"/>
    </location>
</feature>
<dbReference type="PANTHER" id="PTHR38015:SF1">
    <property type="entry name" value="OPINE DEHYDROGENASE DOMAIN-CONTAINING PROTEIN"/>
    <property type="match status" value="1"/>
</dbReference>
<protein>
    <submittedName>
        <fullName evidence="3">NADP transhydrogenase subunit alpha</fullName>
    </submittedName>
</protein>
<dbReference type="EMBL" id="CP016893">
    <property type="protein sequence ID" value="AST57766.1"/>
    <property type="molecule type" value="Genomic_DNA"/>
</dbReference>
<dbReference type="SUPFAM" id="SSF48179">
    <property type="entry name" value="6-phosphogluconate dehydrogenase C-terminal domain-like"/>
    <property type="match status" value="1"/>
</dbReference>
<sequence>MNLPSFSVIGAGNGGQAMAAHLSLMGFTVNLYNRTREKLIPILNNGGIYLEGAVSGFAKLNMITDSMKDAIKDADIIMVTVPASGHSDIAYEMLPYLKSGQIIVLNPGRTFGAIEFYNIIRARSDLNVVISETDTFIYACRTNDGIAKIFRIKDVVSLASIPSWKTDYVVDLLKLAYTQIVPAENVLETSLNNIGSIFHPAPTLLNSARIETTEGSFQYYLEGISPSVAKILERMDRERVAVAHALGVNAITALEWLKDTYGVVSDNLYDAIQNTDAYKGLLAPRTLDCRYIFEDVPMSLVPISSIGRQLGISTHTIDSIIHLASCMHEKNYWKIGRTAVKLGLDGKSAAEIKEIVEGVKEESTVA</sequence>
<dbReference type="AlphaFoldDB" id="A0A223HZ62"/>
<gene>
    <name evidence="3" type="ORF">Thert_01774</name>
</gene>
<dbReference type="InterPro" id="IPR013328">
    <property type="entry name" value="6PGD_dom2"/>
</dbReference>
<dbReference type="Gene3D" id="1.10.1040.10">
    <property type="entry name" value="N-(1-d-carboxylethyl)-l-norvaline Dehydrogenase, domain 2"/>
    <property type="match status" value="1"/>
</dbReference>
<dbReference type="Gene3D" id="3.40.50.720">
    <property type="entry name" value="NAD(P)-binding Rossmann-like Domain"/>
    <property type="match status" value="1"/>
</dbReference>
<proteinExistence type="predicted"/>
<dbReference type="PANTHER" id="PTHR38015">
    <property type="entry name" value="BLR6086 PROTEIN"/>
    <property type="match status" value="1"/>
</dbReference>
<dbReference type="Proteomes" id="UP000214975">
    <property type="component" value="Chromosome"/>
</dbReference>
<accession>A0A223HZ62</accession>
<dbReference type="Pfam" id="PF02317">
    <property type="entry name" value="Octopine_DH"/>
    <property type="match status" value="1"/>
</dbReference>
<dbReference type="InterPro" id="IPR008927">
    <property type="entry name" value="6-PGluconate_DH-like_C_sf"/>
</dbReference>
<evidence type="ECO:0000259" key="2">
    <source>
        <dbReference type="Pfam" id="PF03446"/>
    </source>
</evidence>
<dbReference type="GO" id="GO:0050661">
    <property type="term" value="F:NADP binding"/>
    <property type="evidence" value="ECO:0007669"/>
    <property type="project" value="InterPro"/>
</dbReference>
<dbReference type="SUPFAM" id="SSF51735">
    <property type="entry name" value="NAD(P)-binding Rossmann-fold domains"/>
    <property type="match status" value="1"/>
</dbReference>
<evidence type="ECO:0000313" key="4">
    <source>
        <dbReference type="Proteomes" id="UP000214975"/>
    </source>
</evidence>
<dbReference type="GO" id="GO:0016491">
    <property type="term" value="F:oxidoreductase activity"/>
    <property type="evidence" value="ECO:0007669"/>
    <property type="project" value="InterPro"/>
</dbReference>
<evidence type="ECO:0000259" key="1">
    <source>
        <dbReference type="Pfam" id="PF02317"/>
    </source>
</evidence>
<dbReference type="InterPro" id="IPR006115">
    <property type="entry name" value="6PGDH_NADP-bd"/>
</dbReference>
<organism evidence="3 4">
    <name type="scientific">Thermoanaerobacterium thermosaccharolyticum</name>
    <name type="common">Clostridium thermosaccharolyticum</name>
    <dbReference type="NCBI Taxonomy" id="1517"/>
    <lineage>
        <taxon>Bacteria</taxon>
        <taxon>Bacillati</taxon>
        <taxon>Bacillota</taxon>
        <taxon>Clostridia</taxon>
        <taxon>Thermoanaerobacterales</taxon>
        <taxon>Thermoanaerobacteraceae</taxon>
        <taxon>Thermoanaerobacterium</taxon>
    </lineage>
</organism>
<evidence type="ECO:0000313" key="3">
    <source>
        <dbReference type="EMBL" id="AST57766.1"/>
    </source>
</evidence>
<dbReference type="InterPro" id="IPR051729">
    <property type="entry name" value="Opine/Lysopine_DH"/>
</dbReference>
<dbReference type="Pfam" id="PF03446">
    <property type="entry name" value="NAD_binding_2"/>
    <property type="match status" value="1"/>
</dbReference>
<dbReference type="RefSeq" id="WP_094397394.1">
    <property type="nucleotide sequence ID" value="NZ_CP016893.1"/>
</dbReference>
<dbReference type="InterPro" id="IPR003421">
    <property type="entry name" value="Opine_DH"/>
</dbReference>
<dbReference type="InterPro" id="IPR036291">
    <property type="entry name" value="NAD(P)-bd_dom_sf"/>
</dbReference>
<feature type="domain" description="6-phosphogluconate dehydrogenase NADP-binding" evidence="2">
    <location>
        <begin position="6"/>
        <end position="104"/>
    </location>
</feature>
<name>A0A223HZ62_THETR</name>
<reference evidence="3 4" key="1">
    <citation type="submission" date="2016-08" db="EMBL/GenBank/DDBJ databases">
        <title>A novel genetic cassette of butanologenic Thermoanaerobacterium thermosaccharolyticum that directly convert cellulose to butanol.</title>
        <authorList>
            <person name="Li T."/>
            <person name="He J."/>
        </authorList>
    </citation>
    <scope>NUCLEOTIDE SEQUENCE [LARGE SCALE GENOMIC DNA]</scope>
    <source>
        <strain evidence="3 4">TG57</strain>
    </source>
</reference>